<organism evidence="15 17">
    <name type="scientific">Yarrowia lipolytica</name>
    <name type="common">Candida lipolytica</name>
    <dbReference type="NCBI Taxonomy" id="4952"/>
    <lineage>
        <taxon>Eukaryota</taxon>
        <taxon>Fungi</taxon>
        <taxon>Dikarya</taxon>
        <taxon>Ascomycota</taxon>
        <taxon>Saccharomycotina</taxon>
        <taxon>Dipodascomycetes</taxon>
        <taxon>Dipodascales</taxon>
        <taxon>Dipodascales incertae sedis</taxon>
        <taxon>Yarrowia</taxon>
    </lineage>
</organism>
<dbReference type="GeneID" id="2908131"/>
<evidence type="ECO:0000313" key="16">
    <source>
        <dbReference type="EMBL" id="RDW29191.1"/>
    </source>
</evidence>
<dbReference type="Proteomes" id="UP000182444">
    <property type="component" value="Chromosome 1F"/>
</dbReference>
<keyword evidence="8 12" id="KW-0175">Coiled coil</keyword>
<dbReference type="PANTHER" id="PTHR19306">
    <property type="entry name" value="STRUCTURAL MAINTENANCE OF CHROMOSOMES 5,6 SMC5, SMC6"/>
    <property type="match status" value="1"/>
</dbReference>
<keyword evidence="6" id="KW-0227">DNA damage</keyword>
<dbReference type="OrthoDB" id="10265785at2759"/>
<dbReference type="GO" id="GO:0005524">
    <property type="term" value="F:ATP binding"/>
    <property type="evidence" value="ECO:0007669"/>
    <property type="project" value="UniProtKB-KW"/>
</dbReference>
<keyword evidence="9" id="KW-0233">DNA recombination</keyword>
<dbReference type="AlphaFoldDB" id="A0A1H6PVG7"/>
<evidence type="ECO:0000256" key="10">
    <source>
        <dbReference type="ARBA" id="ARBA00023204"/>
    </source>
</evidence>
<proteinExistence type="inferred from homology"/>
<dbReference type="RefSeq" id="XP_504902.1">
    <property type="nucleotide sequence ID" value="XM_504902.1"/>
</dbReference>
<evidence type="ECO:0000256" key="8">
    <source>
        <dbReference type="ARBA" id="ARBA00023054"/>
    </source>
</evidence>
<dbReference type="GO" id="GO:0003697">
    <property type="term" value="F:single-stranded DNA binding"/>
    <property type="evidence" value="ECO:0007669"/>
    <property type="project" value="TreeGrafter"/>
</dbReference>
<keyword evidence="11" id="KW-0539">Nucleus</keyword>
<feature type="compositionally biased region" description="Basic and acidic residues" evidence="13">
    <location>
        <begin position="451"/>
        <end position="466"/>
    </location>
</feature>
<evidence type="ECO:0000313" key="15">
    <source>
        <dbReference type="EMBL" id="AOW06538.1"/>
    </source>
</evidence>
<feature type="coiled-coil region" evidence="12">
    <location>
        <begin position="674"/>
        <end position="729"/>
    </location>
</feature>
<evidence type="ECO:0000256" key="9">
    <source>
        <dbReference type="ARBA" id="ARBA00023172"/>
    </source>
</evidence>
<dbReference type="InterPro" id="IPR027417">
    <property type="entry name" value="P-loop_NTPase"/>
</dbReference>
<dbReference type="Gene3D" id="1.10.287.1490">
    <property type="match status" value="1"/>
</dbReference>
<reference evidence="15 17" key="1">
    <citation type="journal article" date="2016" name="PLoS ONE">
        <title>Sequence Assembly of Yarrowia lipolytica Strain W29/CLIB89 Shows Transposable Element Diversity.</title>
        <authorList>
            <person name="Magnan C."/>
            <person name="Yu J."/>
            <person name="Chang I."/>
            <person name="Jahn E."/>
            <person name="Kanomata Y."/>
            <person name="Wu J."/>
            <person name="Zeller M."/>
            <person name="Oakes M."/>
            <person name="Baldi P."/>
            <person name="Sandmeyer S."/>
        </authorList>
    </citation>
    <scope>NUCLEOTIDE SEQUENCE [LARGE SCALE GENOMIC DNA]</scope>
    <source>
        <strain evidence="15">CLIB89</strain>
        <strain evidence="17">CLIB89(W29)</strain>
    </source>
</reference>
<evidence type="ECO:0000256" key="5">
    <source>
        <dbReference type="ARBA" id="ARBA00022741"/>
    </source>
</evidence>
<keyword evidence="5" id="KW-0547">Nucleotide-binding</keyword>
<evidence type="ECO:0000256" key="4">
    <source>
        <dbReference type="ARBA" id="ARBA00022454"/>
    </source>
</evidence>
<reference evidence="16 18" key="2">
    <citation type="submission" date="2018-07" db="EMBL/GenBank/DDBJ databases">
        <title>Draft Genome Assemblies for Five Robust Yarrowia lipolytica Strains Exhibiting High Lipid Production and Pentose Sugar Utilization and Sugar Alcohol Secretion from Undetoxified Lignocellulosic Biomass Hydrolysates.</title>
        <authorList>
            <consortium name="DOE Joint Genome Institute"/>
            <person name="Walker C."/>
            <person name="Ryu S."/>
            <person name="Na H."/>
            <person name="Zane M."/>
            <person name="LaButti K."/>
            <person name="Lipzen A."/>
            <person name="Haridas S."/>
            <person name="Barry K."/>
            <person name="Grigoriev I.V."/>
            <person name="Quarterman J."/>
            <person name="Slininger P."/>
            <person name="Dien B."/>
            <person name="Trinh C.T."/>
        </authorList>
    </citation>
    <scope>NUCLEOTIDE SEQUENCE [LARGE SCALE GENOMIC DNA]</scope>
    <source>
        <strain evidence="16 18">YB392</strain>
    </source>
</reference>
<dbReference type="GO" id="GO:0035861">
    <property type="term" value="C:site of double-strand break"/>
    <property type="evidence" value="ECO:0007669"/>
    <property type="project" value="TreeGrafter"/>
</dbReference>
<dbReference type="EMBL" id="KZ857324">
    <property type="protein sequence ID" value="RDW29191.1"/>
    <property type="molecule type" value="Genomic_DNA"/>
</dbReference>
<comment type="subcellular location">
    <subcellularLocation>
        <location evidence="2">Chromosome</location>
    </subcellularLocation>
    <subcellularLocation>
        <location evidence="1">Nucleus</location>
    </subcellularLocation>
</comment>
<evidence type="ECO:0000256" key="11">
    <source>
        <dbReference type="ARBA" id="ARBA00023242"/>
    </source>
</evidence>
<evidence type="ECO:0000259" key="14">
    <source>
        <dbReference type="Pfam" id="PF13476"/>
    </source>
</evidence>
<evidence type="ECO:0000256" key="7">
    <source>
        <dbReference type="ARBA" id="ARBA00022840"/>
    </source>
</evidence>
<evidence type="ECO:0000256" key="1">
    <source>
        <dbReference type="ARBA" id="ARBA00004123"/>
    </source>
</evidence>
<dbReference type="Gene3D" id="3.40.50.300">
    <property type="entry name" value="P-loop containing nucleotide triphosphate hydrolases"/>
    <property type="match status" value="2"/>
</dbReference>
<gene>
    <name evidence="16" type="ORF">B0I71DRAFT_126156</name>
    <name evidence="15" type="ORF">YALI1_F03604g</name>
</gene>
<evidence type="ECO:0000256" key="2">
    <source>
        <dbReference type="ARBA" id="ARBA00004286"/>
    </source>
</evidence>
<feature type="domain" description="Rad50/SbcC-type AAA" evidence="14">
    <location>
        <begin position="38"/>
        <end position="342"/>
    </location>
</feature>
<dbReference type="GO" id="GO:0016887">
    <property type="term" value="F:ATP hydrolysis activity"/>
    <property type="evidence" value="ECO:0007669"/>
    <property type="project" value="InterPro"/>
</dbReference>
<dbReference type="EMBL" id="CP017558">
    <property type="protein sequence ID" value="AOW06538.1"/>
    <property type="molecule type" value="Genomic_DNA"/>
</dbReference>
<dbReference type="VEuPathDB" id="FungiDB:YALI0_F02365g"/>
<dbReference type="KEGG" id="yli:2908131"/>
<feature type="coiled-coil region" evidence="12">
    <location>
        <begin position="830"/>
        <end position="864"/>
    </location>
</feature>
<dbReference type="eggNOG" id="KOG0250">
    <property type="taxonomic scope" value="Eukaryota"/>
</dbReference>
<evidence type="ECO:0000313" key="17">
    <source>
        <dbReference type="Proteomes" id="UP000182444"/>
    </source>
</evidence>
<feature type="coiled-coil region" evidence="12">
    <location>
        <begin position="753"/>
        <end position="780"/>
    </location>
</feature>
<name>A0A1H6PVG7_YARLL</name>
<dbReference type="Proteomes" id="UP000256601">
    <property type="component" value="Unassembled WGS sequence"/>
</dbReference>
<comment type="similarity">
    <text evidence="3">Belongs to the SMC family. SMC6 subfamily.</text>
</comment>
<dbReference type="VEuPathDB" id="FungiDB:YALI1_F03604g"/>
<evidence type="ECO:0000256" key="13">
    <source>
        <dbReference type="SAM" id="MobiDB-lite"/>
    </source>
</evidence>
<evidence type="ECO:0000313" key="18">
    <source>
        <dbReference type="Proteomes" id="UP000256601"/>
    </source>
</evidence>
<dbReference type="GO" id="GO:0030915">
    <property type="term" value="C:Smc5-Smc6 complex"/>
    <property type="evidence" value="ECO:0007669"/>
    <property type="project" value="TreeGrafter"/>
</dbReference>
<keyword evidence="4" id="KW-0158">Chromosome</keyword>
<dbReference type="PANTHER" id="PTHR19306:SF6">
    <property type="entry name" value="STRUCTURAL MAINTENANCE OF CHROMOSOMES PROTEIN 6"/>
    <property type="match status" value="1"/>
</dbReference>
<dbReference type="GO" id="GO:0005634">
    <property type="term" value="C:nucleus"/>
    <property type="evidence" value="ECO:0007669"/>
    <property type="project" value="UniProtKB-SubCell"/>
</dbReference>
<feature type="region of interest" description="Disordered" evidence="13">
    <location>
        <begin position="1"/>
        <end position="25"/>
    </location>
</feature>
<keyword evidence="7" id="KW-0067">ATP-binding</keyword>
<protein>
    <recommendedName>
        <fullName evidence="14">Rad50/SbcC-type AAA domain-containing protein</fullName>
    </recommendedName>
</protein>
<evidence type="ECO:0000256" key="6">
    <source>
        <dbReference type="ARBA" id="ARBA00022763"/>
    </source>
</evidence>
<keyword evidence="10" id="KW-0234">DNA repair</keyword>
<evidence type="ECO:0000256" key="12">
    <source>
        <dbReference type="SAM" id="Coils"/>
    </source>
</evidence>
<feature type="region of interest" description="Disordered" evidence="13">
    <location>
        <begin position="438"/>
        <end position="466"/>
    </location>
</feature>
<dbReference type="GO" id="GO:0003684">
    <property type="term" value="F:damaged DNA binding"/>
    <property type="evidence" value="ECO:0007669"/>
    <property type="project" value="TreeGrafter"/>
</dbReference>
<sequence length="1099" mass="124692">MSRPRDDDASDDGQQRPRKRQNTQDFFRYHHPGFIRSVECINFMCHENLKIDVGPGITFVSGQNGHGKSAILNALIQVFSTDRKMKGERGTGAALRRNIEDNKKAKSAKIIVKINNKEADEDLDFTDGGVKGYTMSPFEPETYGDIIIIEREIFEKSRKLKIMTKKKELISEKTEVLLQIMKHFSYQFDNRLVIQTQENAKKRGDPKSLFDFFYNGSGFESIENDLAAMKREVGQQHECLESSLLQTTLAKKERRDELKAECELTAHTKELYDNLQRYKAMYQWLDYSTFQLALNNALSVKMKLEDKCKQLKEVGAKRRAQLEEHKLALEQCEKEDPELDAQIAEANRKKTLLKNEKDDINRQLRSSERDVEDLEDQIRLLNHAIAKLRAERDQSNSNAEHKRLDAKIKACEEKVTTAETQIRAFKLKLEEKRNIWRDARSKSQDASSPRTQKEAQLRDARDEASRLEAMSRDKGNPIAGFGHQFVEADRIIQTNMGRFRQPPLGPIGQYIKVKPGTSQQELTLINSHQPLTRLLRSYVVATPEDERTLRSILPRNHNPTIYYVKPDNYDVDRISPSSQFKTILRCLDVSEARVIQALVEWAAVHSTAIAGSTEEAVRALKQGSQNLESAIAPHKTSDRFIVTATQRGSQLSSSGVVQSGLLRVGKAIVTAEDVSEAKKRVAVCERELQPLKEELRRLEQEEQMALREFRSLEDKESVFEQKLQSLRREHALAVAERDSIPDAPSTDETDQAIETKTQELDNSKQQLSEAREALEAAKVRSREIANSEMEAEVELDKLNAKVHEKFLATEEANLRYTAHQDVVTSTLQKFELAKKKLAEKEVELVDIQANMETQLAAAQALSEEHVPLDEGVDLENGFDYCTKRTGELQAKIDAAKKRNLRDYRIVYAEFQEAEEAYRLAKEEFEAQKKDVRALGETEADRVLAKGQALSLGIMQTSAYFSNIMKSRAASADIVFDLKTRKLEVKNYKLASTSDTSSKGGARDVATTSGGEHSFLQSALMAALWQMVDAPIICLDEYEVFMDDTTRVTAQKNLINTLGGLKQRAQAILISPTVVKNSAVDDARFTYVEVRDPSFASRNR</sequence>
<dbReference type="InterPro" id="IPR038729">
    <property type="entry name" value="Rad50/SbcC_AAA"/>
</dbReference>
<dbReference type="GO" id="GO:0000724">
    <property type="term" value="P:double-strand break repair via homologous recombination"/>
    <property type="evidence" value="ECO:0007669"/>
    <property type="project" value="TreeGrafter"/>
</dbReference>
<accession>A0A1H6PVG7</accession>
<evidence type="ECO:0000256" key="3">
    <source>
        <dbReference type="ARBA" id="ARBA00006793"/>
    </source>
</evidence>
<dbReference type="Pfam" id="PF13476">
    <property type="entry name" value="AAA_23"/>
    <property type="match status" value="1"/>
</dbReference>
<dbReference type="OMA" id="VHVEMNN"/>
<dbReference type="SUPFAM" id="SSF52540">
    <property type="entry name" value="P-loop containing nucleoside triphosphate hydrolases"/>
    <property type="match status" value="1"/>
</dbReference>